<dbReference type="Gene3D" id="3.40.50.360">
    <property type="match status" value="1"/>
</dbReference>
<accession>A0A923IW82</accession>
<keyword evidence="3" id="KW-1185">Reference proteome</keyword>
<dbReference type="InterPro" id="IPR005025">
    <property type="entry name" value="FMN_Rdtase-like_dom"/>
</dbReference>
<proteinExistence type="predicted"/>
<name>A0A923IW82_9SPHI</name>
<feature type="domain" description="NADPH-dependent FMN reductase-like" evidence="1">
    <location>
        <begin position="6"/>
        <end position="134"/>
    </location>
</feature>
<dbReference type="EMBL" id="WNXD01000002">
    <property type="protein sequence ID" value="MBB2146638.1"/>
    <property type="molecule type" value="Genomic_DNA"/>
</dbReference>
<dbReference type="InterPro" id="IPR050712">
    <property type="entry name" value="NAD(P)H-dep_reductase"/>
</dbReference>
<dbReference type="RefSeq" id="WP_182923281.1">
    <property type="nucleotide sequence ID" value="NZ_WNXD01000002.1"/>
</dbReference>
<dbReference type="Pfam" id="PF03358">
    <property type="entry name" value="FMN_red"/>
    <property type="match status" value="1"/>
</dbReference>
<evidence type="ECO:0000313" key="2">
    <source>
        <dbReference type="EMBL" id="MBB2146638.1"/>
    </source>
</evidence>
<dbReference type="SUPFAM" id="SSF52218">
    <property type="entry name" value="Flavoproteins"/>
    <property type="match status" value="1"/>
</dbReference>
<dbReference type="GO" id="GO:0016491">
    <property type="term" value="F:oxidoreductase activity"/>
    <property type="evidence" value="ECO:0007669"/>
    <property type="project" value="InterPro"/>
</dbReference>
<evidence type="ECO:0000259" key="1">
    <source>
        <dbReference type="Pfam" id="PF03358"/>
    </source>
</evidence>
<comment type="caution">
    <text evidence="2">The sequence shown here is derived from an EMBL/GenBank/DDBJ whole genome shotgun (WGS) entry which is preliminary data.</text>
</comment>
<sequence>MIAKKKIFAIIGSTRANSSNLRLVTKIKTLTKDIFDLTVFEGISSLPHFNPDIDGENPPTTIANFRQKIAEADGVIICTPEYVFSLPGSLKNAIEWCVSTTVFSQKSVGLITASASGDKANEELQLIMQTLETKFNEDTVLLIKGIKGKINDQLEIADPETLANVLKFITAFHNLLR</sequence>
<organism evidence="2 3">
    <name type="scientific">Pedobacter planticolens</name>
    <dbReference type="NCBI Taxonomy" id="2679964"/>
    <lineage>
        <taxon>Bacteria</taxon>
        <taxon>Pseudomonadati</taxon>
        <taxon>Bacteroidota</taxon>
        <taxon>Sphingobacteriia</taxon>
        <taxon>Sphingobacteriales</taxon>
        <taxon>Sphingobacteriaceae</taxon>
        <taxon>Pedobacter</taxon>
    </lineage>
</organism>
<dbReference type="GO" id="GO:0010181">
    <property type="term" value="F:FMN binding"/>
    <property type="evidence" value="ECO:0007669"/>
    <property type="project" value="TreeGrafter"/>
</dbReference>
<dbReference type="Proteomes" id="UP000601055">
    <property type="component" value="Unassembled WGS sequence"/>
</dbReference>
<dbReference type="PANTHER" id="PTHR30543:SF21">
    <property type="entry name" value="NAD(P)H-DEPENDENT FMN REDUCTASE LOT6"/>
    <property type="match status" value="1"/>
</dbReference>
<gene>
    <name evidence="2" type="ORF">GM921_14135</name>
</gene>
<dbReference type="PANTHER" id="PTHR30543">
    <property type="entry name" value="CHROMATE REDUCTASE"/>
    <property type="match status" value="1"/>
</dbReference>
<dbReference type="GO" id="GO:0005829">
    <property type="term" value="C:cytosol"/>
    <property type="evidence" value="ECO:0007669"/>
    <property type="project" value="TreeGrafter"/>
</dbReference>
<reference evidence="2" key="1">
    <citation type="submission" date="2019-11" db="EMBL/GenBank/DDBJ databases">
        <title>Description of Pedobacter sp. LMG 31464T.</title>
        <authorList>
            <person name="Carlier A."/>
            <person name="Qi S."/>
            <person name="Vandamme P."/>
        </authorList>
    </citation>
    <scope>NUCLEOTIDE SEQUENCE</scope>
    <source>
        <strain evidence="2">LMG 31464</strain>
    </source>
</reference>
<protein>
    <submittedName>
        <fullName evidence="2">FMN reductase</fullName>
    </submittedName>
</protein>
<evidence type="ECO:0000313" key="3">
    <source>
        <dbReference type="Proteomes" id="UP000601055"/>
    </source>
</evidence>
<dbReference type="InterPro" id="IPR029039">
    <property type="entry name" value="Flavoprotein-like_sf"/>
</dbReference>
<dbReference type="AlphaFoldDB" id="A0A923IW82"/>